<evidence type="ECO:0000256" key="3">
    <source>
        <dbReference type="ARBA" id="ARBA00022884"/>
    </source>
</evidence>
<dbReference type="InterPro" id="IPR035979">
    <property type="entry name" value="RBD_domain_sf"/>
</dbReference>
<dbReference type="SUPFAM" id="SSF54928">
    <property type="entry name" value="RNA-binding domain, RBD"/>
    <property type="match status" value="1"/>
</dbReference>
<keyword evidence="1 5" id="KW-0963">Cytoplasm</keyword>
<evidence type="ECO:0000259" key="8">
    <source>
        <dbReference type="PROSITE" id="PS50102"/>
    </source>
</evidence>
<evidence type="ECO:0000256" key="1">
    <source>
        <dbReference type="ARBA" id="ARBA00022490"/>
    </source>
</evidence>
<dbReference type="SUPFAM" id="SSF82171">
    <property type="entry name" value="DPP6 N-terminal domain-like"/>
    <property type="match status" value="1"/>
</dbReference>
<comment type="similarity">
    <text evidence="5 6">Belongs to the eIF-3 subunit B family.</text>
</comment>
<dbReference type="EMBL" id="OX459119">
    <property type="protein sequence ID" value="CAI9095483.1"/>
    <property type="molecule type" value="Genomic_DNA"/>
</dbReference>
<dbReference type="InterPro" id="IPR000504">
    <property type="entry name" value="RRM_dom"/>
</dbReference>
<reference evidence="9" key="1">
    <citation type="submission" date="2023-03" db="EMBL/GenBank/DDBJ databases">
        <authorList>
            <person name="Julca I."/>
        </authorList>
    </citation>
    <scope>NUCLEOTIDE SEQUENCE</scope>
</reference>
<keyword evidence="3 5" id="KW-0694">RNA-binding</keyword>
<comment type="function">
    <text evidence="6">Component of the eukaryotic translation initiation factor 3 (eIF-3) complex, which is involved in protein synthesis and, together with other initiation factors, stimulates binding of mRNA and methionyl-tRNAi to the 40S ribosome.</text>
</comment>
<feature type="domain" description="RRM" evidence="8">
    <location>
        <begin position="79"/>
        <end position="169"/>
    </location>
</feature>
<dbReference type="Gene3D" id="3.30.70.330">
    <property type="match status" value="1"/>
</dbReference>
<dbReference type="Pfam" id="PF08662">
    <property type="entry name" value="eIF2A"/>
    <property type="match status" value="1"/>
</dbReference>
<dbReference type="PANTHER" id="PTHR14068:SF0">
    <property type="entry name" value="EUKARYOTIC TRANSLATION INITIATION FACTOR 3 SUBUNIT B"/>
    <property type="match status" value="1"/>
</dbReference>
<dbReference type="InterPro" id="IPR012677">
    <property type="entry name" value="Nucleotide-bd_a/b_plait_sf"/>
</dbReference>
<keyword evidence="7" id="KW-0175">Coiled coil</keyword>
<dbReference type="PANTHER" id="PTHR14068">
    <property type="entry name" value="EUKARYOTIC TRANSLATION INITIATION FACTOR 3 EIF3 -RELATED"/>
    <property type="match status" value="1"/>
</dbReference>
<evidence type="ECO:0000313" key="10">
    <source>
        <dbReference type="Proteomes" id="UP001161247"/>
    </source>
</evidence>
<dbReference type="GO" id="GO:0001732">
    <property type="term" value="P:formation of cytoplasmic translation initiation complex"/>
    <property type="evidence" value="ECO:0007669"/>
    <property type="project" value="UniProtKB-UniRule"/>
</dbReference>
<keyword evidence="2 5" id="KW-0396">Initiation factor</keyword>
<dbReference type="GO" id="GO:0005852">
    <property type="term" value="C:eukaryotic translation initiation factor 3 complex"/>
    <property type="evidence" value="ECO:0007669"/>
    <property type="project" value="UniProtKB-UniRule"/>
</dbReference>
<dbReference type="AlphaFoldDB" id="A0AAV1CK89"/>
<dbReference type="InterPro" id="IPR013979">
    <property type="entry name" value="TIF_beta_prop-like"/>
</dbReference>
<keyword evidence="4 5" id="KW-0648">Protein biosynthesis</keyword>
<dbReference type="GO" id="GO:0031369">
    <property type="term" value="F:translation initiation factor binding"/>
    <property type="evidence" value="ECO:0007669"/>
    <property type="project" value="InterPro"/>
</dbReference>
<protein>
    <recommendedName>
        <fullName evidence="5 6">Eukaryotic translation initiation factor 3 subunit B</fullName>
        <shortName evidence="5 6">eIF3b</shortName>
    </recommendedName>
    <alternativeName>
        <fullName evidence="5">eIF-3-eta</fullName>
    </alternativeName>
    <alternativeName>
        <fullName evidence="5">eIF3 p110</fullName>
    </alternativeName>
</protein>
<dbReference type="PROSITE" id="PS50102">
    <property type="entry name" value="RRM"/>
    <property type="match status" value="1"/>
</dbReference>
<organism evidence="9 10">
    <name type="scientific">Oldenlandia corymbosa var. corymbosa</name>
    <dbReference type="NCBI Taxonomy" id="529605"/>
    <lineage>
        <taxon>Eukaryota</taxon>
        <taxon>Viridiplantae</taxon>
        <taxon>Streptophyta</taxon>
        <taxon>Embryophyta</taxon>
        <taxon>Tracheophyta</taxon>
        <taxon>Spermatophyta</taxon>
        <taxon>Magnoliopsida</taxon>
        <taxon>eudicotyledons</taxon>
        <taxon>Gunneridae</taxon>
        <taxon>Pentapetalae</taxon>
        <taxon>asterids</taxon>
        <taxon>lamiids</taxon>
        <taxon>Gentianales</taxon>
        <taxon>Rubiaceae</taxon>
        <taxon>Rubioideae</taxon>
        <taxon>Spermacoceae</taxon>
        <taxon>Hedyotis-Oldenlandia complex</taxon>
        <taxon>Oldenlandia</taxon>
    </lineage>
</organism>
<name>A0AAV1CK89_OLDCO</name>
<dbReference type="GO" id="GO:0003723">
    <property type="term" value="F:RNA binding"/>
    <property type="evidence" value="ECO:0007669"/>
    <property type="project" value="UniProtKB-UniRule"/>
</dbReference>
<dbReference type="FunFam" id="3.30.70.330:FF:000235">
    <property type="entry name" value="Eukaryotic translation initiation factor 3 subunit B"/>
    <property type="match status" value="1"/>
</dbReference>
<dbReference type="PIRSF" id="PIRSF036424">
    <property type="entry name" value="eIF3b"/>
    <property type="match status" value="1"/>
</dbReference>
<sequence length="731" mass="84923">MIELEEEKIFMEADSESISMDDMIQEHARKLGVDLSQVDLDSISLPPHFDDDQEFLNDISSDVDFGGECEENCLNDFSNVIVIDNLPIVGFGTKKFGKLESIIRELDGIKTGTIKPDGFWMPINPETQETLGYCFIEFNTREEAEHAKKKTDGRMLDRRHKFAVTLMEEFDRLINTPEEFIVPDSDEKPSICQENLHHWLTDYKARDQYSVQAGEHLEVYWNDLRLSEPEFVHNLEIESLVQWSPMGTYLAVGDKEGVTLHGSAAGFCPLIHFAHPQVKLFDFSPGEKYLVSYDISSSSTPKNEQTLVLRMFDVRTGRVVRSFRKNRDLLANGLPPGSSIRWSGGRNDMYFAIMENNILLVCETQNFLKTNKSLRKIENVQSFSWSPTDPILAASIEESHDQPARVILIDVQKKQEVRQKTLFNVNLSNMYWQRNGDYLAIHVDYKKRTAKGNESAIHIFWMREPGIPVEILELETDNDKIIEFSWEPKGQSFGVIHGDNMRPDVSFYSLKKTSNTSKFSKLQTLRSKQANTLQWSPAGRFVVIAGLKDFGGKLEFFDAHEFKTSAMTEHYLATGIEWDPTGRYIVTSVSSINEFENGFIIWSFYGKMLYLVQMEQFNQFHWRPRPPSLLSADEERNIEKNLKDYIHKYEAEEHEMSRCRREQEDQRRKMLIDEWQGWVMKWRELQQEEKFLRMHLRGGDASDDEDELEAVEVDEFEEELVYIDEEIVLDD</sequence>
<evidence type="ECO:0000313" key="9">
    <source>
        <dbReference type="EMBL" id="CAI9095483.1"/>
    </source>
</evidence>
<evidence type="ECO:0000256" key="4">
    <source>
        <dbReference type="ARBA" id="ARBA00022917"/>
    </source>
</evidence>
<comment type="subcellular location">
    <subcellularLocation>
        <location evidence="5 6">Cytoplasm</location>
    </subcellularLocation>
</comment>
<dbReference type="InterPro" id="IPR015943">
    <property type="entry name" value="WD40/YVTN_repeat-like_dom_sf"/>
</dbReference>
<dbReference type="HAMAP" id="MF_03001">
    <property type="entry name" value="eIF3b"/>
    <property type="match status" value="1"/>
</dbReference>
<dbReference type="InterPro" id="IPR011400">
    <property type="entry name" value="EIF3B"/>
</dbReference>
<keyword evidence="10" id="KW-1185">Reference proteome</keyword>
<evidence type="ECO:0000256" key="2">
    <source>
        <dbReference type="ARBA" id="ARBA00022540"/>
    </source>
</evidence>
<evidence type="ECO:0000256" key="7">
    <source>
        <dbReference type="SAM" id="Coils"/>
    </source>
</evidence>
<comment type="subunit">
    <text evidence="5 6">Component of the eukaryotic translation initiation factor 3 (eIF-3) complex.</text>
</comment>
<dbReference type="GO" id="GO:0033290">
    <property type="term" value="C:eukaryotic 48S preinitiation complex"/>
    <property type="evidence" value="ECO:0007669"/>
    <property type="project" value="UniProtKB-UniRule"/>
</dbReference>
<dbReference type="Pfam" id="PF00076">
    <property type="entry name" value="RRM_1"/>
    <property type="match status" value="1"/>
</dbReference>
<dbReference type="Gene3D" id="2.130.10.10">
    <property type="entry name" value="YVTN repeat-like/Quinoprotein amine dehydrogenase"/>
    <property type="match status" value="1"/>
</dbReference>
<dbReference type="Proteomes" id="UP001161247">
    <property type="component" value="Chromosome 2"/>
</dbReference>
<feature type="coiled-coil region" evidence="7">
    <location>
        <begin position="635"/>
        <end position="669"/>
    </location>
</feature>
<proteinExistence type="inferred from homology"/>
<dbReference type="GO" id="GO:0016282">
    <property type="term" value="C:eukaryotic 43S preinitiation complex"/>
    <property type="evidence" value="ECO:0007669"/>
    <property type="project" value="UniProtKB-UniRule"/>
</dbReference>
<comment type="function">
    <text evidence="5">RNA-binding component of the eukaryotic translation initiation factor 3 (eIF-3) complex, which is involved in protein synthesis of a specialized repertoire of mRNAs and, together with other initiation factors, stimulates binding of mRNA and methionyl-tRNAi to the 40S ribosome. The eIF-3 complex specifically targets and initiates translation of a subset of mRNAs involved in cell proliferation.</text>
</comment>
<gene>
    <name evidence="9" type="ORF">OLC1_LOCUS6449</name>
</gene>
<dbReference type="GO" id="GO:0003743">
    <property type="term" value="F:translation initiation factor activity"/>
    <property type="evidence" value="ECO:0007669"/>
    <property type="project" value="UniProtKB-UniRule"/>
</dbReference>
<accession>A0AAV1CK89</accession>
<evidence type="ECO:0000256" key="6">
    <source>
        <dbReference type="PIRNR" id="PIRNR036424"/>
    </source>
</evidence>
<evidence type="ECO:0000256" key="5">
    <source>
        <dbReference type="HAMAP-Rule" id="MF_03001"/>
    </source>
</evidence>